<reference evidence="1" key="2">
    <citation type="journal article" date="2022" name="New Phytol.">
        <title>Evolutionary transition to the ectomycorrhizal habit in the genomes of a hyperdiverse lineage of mushroom-forming fungi.</title>
        <authorList>
            <person name="Looney B."/>
            <person name="Miyauchi S."/>
            <person name="Morin E."/>
            <person name="Drula E."/>
            <person name="Courty P.E."/>
            <person name="Kohler A."/>
            <person name="Kuo A."/>
            <person name="LaButti K."/>
            <person name="Pangilinan J."/>
            <person name="Lipzen A."/>
            <person name="Riley R."/>
            <person name="Andreopoulos W."/>
            <person name="He G."/>
            <person name="Johnson J."/>
            <person name="Nolan M."/>
            <person name="Tritt A."/>
            <person name="Barry K.W."/>
            <person name="Grigoriev I.V."/>
            <person name="Nagy L.G."/>
            <person name="Hibbett D."/>
            <person name="Henrissat B."/>
            <person name="Matheny P.B."/>
            <person name="Labbe J."/>
            <person name="Martin F.M."/>
        </authorList>
    </citation>
    <scope>NUCLEOTIDE SEQUENCE</scope>
    <source>
        <strain evidence="1">FP105234-sp</strain>
    </source>
</reference>
<reference evidence="1" key="1">
    <citation type="submission" date="2021-02" db="EMBL/GenBank/DDBJ databases">
        <authorList>
            <consortium name="DOE Joint Genome Institute"/>
            <person name="Ahrendt S."/>
            <person name="Looney B.P."/>
            <person name="Miyauchi S."/>
            <person name="Morin E."/>
            <person name="Drula E."/>
            <person name="Courty P.E."/>
            <person name="Chicoki N."/>
            <person name="Fauchery L."/>
            <person name="Kohler A."/>
            <person name="Kuo A."/>
            <person name="Labutti K."/>
            <person name="Pangilinan J."/>
            <person name="Lipzen A."/>
            <person name="Riley R."/>
            <person name="Andreopoulos W."/>
            <person name="He G."/>
            <person name="Johnson J."/>
            <person name="Barry K.W."/>
            <person name="Grigoriev I.V."/>
            <person name="Nagy L."/>
            <person name="Hibbett D."/>
            <person name="Henrissat B."/>
            <person name="Matheny P.B."/>
            <person name="Labbe J."/>
            <person name="Martin F."/>
        </authorList>
    </citation>
    <scope>NUCLEOTIDE SEQUENCE</scope>
    <source>
        <strain evidence="1">FP105234-sp</strain>
    </source>
</reference>
<comment type="caution">
    <text evidence="1">The sequence shown here is derived from an EMBL/GenBank/DDBJ whole genome shotgun (WGS) entry which is preliminary data.</text>
</comment>
<accession>A0ACB8REI9</accession>
<sequence length="217" mass="22990">MDVCSVTPPTSDIVLDFVRRSIAAPEPSYTPALPSSLQVATIFTPHAAVLAPFLSALPAPFTYNIDTPEAAHGQALSYIMLAEGAQRLAKQALAERDGAFALRVYDEAVGLLEEVVMLGHGAALLARGRRMLAACLAGCASAYMLRGAGHDAAAALRCGQAAERADRAYMQAYLRQARAHRLLGDVGAARRVLERAARRARGSDVHVIESALAALQK</sequence>
<protein>
    <submittedName>
        <fullName evidence="1">Uncharacterized protein</fullName>
    </submittedName>
</protein>
<name>A0ACB8REI9_9AGAM</name>
<dbReference type="Proteomes" id="UP000814033">
    <property type="component" value="Unassembled WGS sequence"/>
</dbReference>
<evidence type="ECO:0000313" key="2">
    <source>
        <dbReference type="Proteomes" id="UP000814033"/>
    </source>
</evidence>
<gene>
    <name evidence="1" type="ORF">FA95DRAFT_1564759</name>
</gene>
<keyword evidence="2" id="KW-1185">Reference proteome</keyword>
<proteinExistence type="predicted"/>
<organism evidence="1 2">
    <name type="scientific">Auriscalpium vulgare</name>
    <dbReference type="NCBI Taxonomy" id="40419"/>
    <lineage>
        <taxon>Eukaryota</taxon>
        <taxon>Fungi</taxon>
        <taxon>Dikarya</taxon>
        <taxon>Basidiomycota</taxon>
        <taxon>Agaricomycotina</taxon>
        <taxon>Agaricomycetes</taxon>
        <taxon>Russulales</taxon>
        <taxon>Auriscalpiaceae</taxon>
        <taxon>Auriscalpium</taxon>
    </lineage>
</organism>
<evidence type="ECO:0000313" key="1">
    <source>
        <dbReference type="EMBL" id="KAI0042023.1"/>
    </source>
</evidence>
<dbReference type="EMBL" id="MU276088">
    <property type="protein sequence ID" value="KAI0042023.1"/>
    <property type="molecule type" value="Genomic_DNA"/>
</dbReference>